<dbReference type="Pfam" id="PF00072">
    <property type="entry name" value="Response_reg"/>
    <property type="match status" value="1"/>
</dbReference>
<dbReference type="Proteomes" id="UP000185860">
    <property type="component" value="Unassembled WGS sequence"/>
</dbReference>
<dbReference type="OrthoDB" id="5555607at2"/>
<evidence type="ECO:0000256" key="8">
    <source>
        <dbReference type="ARBA" id="ARBA00074306"/>
    </source>
</evidence>
<dbReference type="NCBIfam" id="TIGR00229">
    <property type="entry name" value="sensory_box"/>
    <property type="match status" value="1"/>
</dbReference>
<dbReference type="InterPro" id="IPR036890">
    <property type="entry name" value="HATPase_C_sf"/>
</dbReference>
<dbReference type="InterPro" id="IPR005467">
    <property type="entry name" value="His_kinase_dom"/>
</dbReference>
<proteinExistence type="inferred from homology"/>
<dbReference type="RefSeq" id="WP_073594111.1">
    <property type="nucleotide sequence ID" value="NZ_MRCE01000012.1"/>
</dbReference>
<evidence type="ECO:0000256" key="2">
    <source>
        <dbReference type="ARBA" id="ARBA00006402"/>
    </source>
</evidence>
<dbReference type="Gene3D" id="3.30.565.10">
    <property type="entry name" value="Histidine kinase-like ATPase, C-terminal domain"/>
    <property type="match status" value="1"/>
</dbReference>
<evidence type="ECO:0000256" key="6">
    <source>
        <dbReference type="ARBA" id="ARBA00022777"/>
    </source>
</evidence>
<dbReference type="SMART" id="SM00387">
    <property type="entry name" value="HATPase_c"/>
    <property type="match status" value="1"/>
</dbReference>
<evidence type="ECO:0000313" key="13">
    <source>
        <dbReference type="EMBL" id="OKH37362.1"/>
    </source>
</evidence>
<dbReference type="PRINTS" id="PR00344">
    <property type="entry name" value="BCTRLSENSOR"/>
</dbReference>
<dbReference type="CDD" id="cd17580">
    <property type="entry name" value="REC_2_DhkD-like"/>
    <property type="match status" value="1"/>
</dbReference>
<dbReference type="InterPro" id="IPR003018">
    <property type="entry name" value="GAF"/>
</dbReference>
<evidence type="ECO:0000256" key="5">
    <source>
        <dbReference type="ARBA" id="ARBA00022679"/>
    </source>
</evidence>
<feature type="domain" description="Response regulatory" evidence="11">
    <location>
        <begin position="615"/>
        <end position="733"/>
    </location>
</feature>
<keyword evidence="4 9" id="KW-0597">Phosphoprotein</keyword>
<dbReference type="Gene3D" id="3.40.50.2300">
    <property type="match status" value="1"/>
</dbReference>
<dbReference type="CDD" id="cd16922">
    <property type="entry name" value="HATPase_EvgS-ArcB-TorS-like"/>
    <property type="match status" value="1"/>
</dbReference>
<dbReference type="SUPFAM" id="SSF52172">
    <property type="entry name" value="CheY-like"/>
    <property type="match status" value="1"/>
</dbReference>
<reference evidence="13 14" key="1">
    <citation type="submission" date="2016-11" db="EMBL/GenBank/DDBJ databases">
        <title>Draft Genome Sequences of Nine Cyanobacterial Strains from Diverse Habitats.</title>
        <authorList>
            <person name="Zhu T."/>
            <person name="Hou S."/>
            <person name="Lu X."/>
            <person name="Hess W.R."/>
        </authorList>
    </citation>
    <scope>NUCLEOTIDE SEQUENCE [LARGE SCALE GENOMIC DNA]</scope>
    <source>
        <strain evidence="13 14">IAM M-71</strain>
    </source>
</reference>
<comment type="similarity">
    <text evidence="2">In the N-terminal section; belongs to the phytochrome family.</text>
</comment>
<dbReference type="SMART" id="SM00448">
    <property type="entry name" value="REC"/>
    <property type="match status" value="1"/>
</dbReference>
<dbReference type="SUPFAM" id="SSF55781">
    <property type="entry name" value="GAF domain-like"/>
    <property type="match status" value="1"/>
</dbReference>
<dbReference type="InterPro" id="IPR029016">
    <property type="entry name" value="GAF-like_dom_sf"/>
</dbReference>
<keyword evidence="7" id="KW-0902">Two-component regulatory system</keyword>
<dbReference type="InterPro" id="IPR013767">
    <property type="entry name" value="PAS_fold"/>
</dbReference>
<dbReference type="GO" id="GO:0000155">
    <property type="term" value="F:phosphorelay sensor kinase activity"/>
    <property type="evidence" value="ECO:0007669"/>
    <property type="project" value="InterPro"/>
</dbReference>
<comment type="caution">
    <text evidence="13">The sequence shown here is derived from an EMBL/GenBank/DDBJ whole genome shotgun (WGS) entry which is preliminary data.</text>
</comment>
<dbReference type="PROSITE" id="PS50112">
    <property type="entry name" value="PAS"/>
    <property type="match status" value="1"/>
</dbReference>
<dbReference type="GO" id="GO:0006355">
    <property type="term" value="P:regulation of DNA-templated transcription"/>
    <property type="evidence" value="ECO:0007669"/>
    <property type="project" value="InterPro"/>
</dbReference>
<dbReference type="SMART" id="SM00388">
    <property type="entry name" value="HisKA"/>
    <property type="match status" value="1"/>
</dbReference>
<dbReference type="Pfam" id="PF02518">
    <property type="entry name" value="HATPase_c"/>
    <property type="match status" value="1"/>
</dbReference>
<dbReference type="PANTHER" id="PTHR43547:SF2">
    <property type="entry name" value="HYBRID SIGNAL TRANSDUCTION HISTIDINE KINASE C"/>
    <property type="match status" value="1"/>
</dbReference>
<dbReference type="CDD" id="cd00082">
    <property type="entry name" value="HisKA"/>
    <property type="match status" value="1"/>
</dbReference>
<evidence type="ECO:0000313" key="14">
    <source>
        <dbReference type="Proteomes" id="UP000185860"/>
    </source>
</evidence>
<sequence>MFNLFCLSAKHQSAQSSPEIDRTLQCETLIDLAPDAIFIADLNGIYTEVNHQACQLLGYSREELLGKSIADLIPQEDLLKLIAVRDFLIQGNTQIDTWTHLHKDGSRIPTEVSAKILPDGRWVAFVRDIRSRQQAELALREKALQERNSHIQLLYETTRDLLSANQPLTLVKTLFAKLKDIVGLDAYFNYVLDEERQKLHLMFCGGISDEIARDIEWLDLGCAVCGTVAQKRYQMLQFDVQHSDDPKTQLVRSLGITAYACQPLISQGKLFGTLSFGSKTRTTFSPTETELFQVLCDQIAIALERSQLIASLQEQTEELKQNDRLKDNFFSALSHELRTPLNPILGWTKLLQTETLSSAQVSQALQTIDRNVQQQIRLVDDLLDMCCVIQGKMRLETHPVNLGFTIKNAVETVEFAAQAKAIDLRLHLTDAIYTLGDGDRLQQVFWNLLSNAIKFTPKGGRIDVDLSLVSSHSTWGEEKVTNNKYAQIRIRDTGIGIDSGFLPHIFEYFRQAEGGSTRRYGGLGLGLAIVHHLVELHGGTIKAESPGLNQGAVFTVKLPLLNNDNPLKKINPIEPRKIDYIDRNFIESFNVSLSPESSYITTTIINSAGSLGGIQIALVDDDPDNLELLRFLLSEEGAKVKAFNSPEKALEAIAKSPPDLLVSDIGMPEMNGYEFIQKVRALPSQQRRNFPAIALSAFAQKIDQEKAIEAGYQAYITKPVDPLQAIATVAQFI</sequence>
<feature type="domain" description="Histidine kinase" evidence="10">
    <location>
        <begin position="332"/>
        <end position="562"/>
    </location>
</feature>
<keyword evidence="5" id="KW-0808">Transferase</keyword>
<dbReference type="SUPFAM" id="SSF47384">
    <property type="entry name" value="Homodimeric domain of signal transducing histidine kinase"/>
    <property type="match status" value="1"/>
</dbReference>
<dbReference type="SUPFAM" id="SSF55874">
    <property type="entry name" value="ATPase domain of HSP90 chaperone/DNA topoisomerase II/histidine kinase"/>
    <property type="match status" value="1"/>
</dbReference>
<dbReference type="STRING" id="454136.NIES2119_14040"/>
<dbReference type="CDD" id="cd00130">
    <property type="entry name" value="PAS"/>
    <property type="match status" value="1"/>
</dbReference>
<dbReference type="Gene3D" id="3.30.450.40">
    <property type="match status" value="1"/>
</dbReference>
<dbReference type="Gene3D" id="3.30.450.20">
    <property type="entry name" value="PAS domain"/>
    <property type="match status" value="1"/>
</dbReference>
<dbReference type="InterPro" id="IPR004358">
    <property type="entry name" value="Sig_transdc_His_kin-like_C"/>
</dbReference>
<evidence type="ECO:0000256" key="7">
    <source>
        <dbReference type="ARBA" id="ARBA00023012"/>
    </source>
</evidence>
<dbReference type="PROSITE" id="PS50110">
    <property type="entry name" value="RESPONSE_REGULATORY"/>
    <property type="match status" value="1"/>
</dbReference>
<organism evidence="13 14">
    <name type="scientific">[Phormidium ambiguum] IAM M-71</name>
    <dbReference type="NCBI Taxonomy" id="454136"/>
    <lineage>
        <taxon>Bacteria</taxon>
        <taxon>Bacillati</taxon>
        <taxon>Cyanobacteriota</taxon>
        <taxon>Cyanophyceae</taxon>
        <taxon>Oscillatoriophycideae</taxon>
        <taxon>Aerosakkonematales</taxon>
        <taxon>Aerosakkonemataceae</taxon>
        <taxon>Floridanema</taxon>
    </lineage>
</organism>
<dbReference type="AlphaFoldDB" id="A0A1U7IJP8"/>
<dbReference type="InterPro" id="IPR036097">
    <property type="entry name" value="HisK_dim/P_sf"/>
</dbReference>
<evidence type="ECO:0000259" key="12">
    <source>
        <dbReference type="PROSITE" id="PS50112"/>
    </source>
</evidence>
<dbReference type="InterPro" id="IPR011006">
    <property type="entry name" value="CheY-like_superfamily"/>
</dbReference>
<dbReference type="EMBL" id="MRCE01000012">
    <property type="protein sequence ID" value="OKH37362.1"/>
    <property type="molecule type" value="Genomic_DNA"/>
</dbReference>
<dbReference type="InterPro" id="IPR003661">
    <property type="entry name" value="HisK_dim/P_dom"/>
</dbReference>
<evidence type="ECO:0000256" key="1">
    <source>
        <dbReference type="ARBA" id="ARBA00000085"/>
    </source>
</evidence>
<evidence type="ECO:0000256" key="4">
    <source>
        <dbReference type="ARBA" id="ARBA00022553"/>
    </source>
</evidence>
<feature type="modified residue" description="4-aspartylphosphate" evidence="9">
    <location>
        <position position="664"/>
    </location>
</feature>
<dbReference type="PROSITE" id="PS50109">
    <property type="entry name" value="HIS_KIN"/>
    <property type="match status" value="1"/>
</dbReference>
<dbReference type="SMART" id="SM00091">
    <property type="entry name" value="PAS"/>
    <property type="match status" value="1"/>
</dbReference>
<dbReference type="Gene3D" id="1.10.287.130">
    <property type="match status" value="1"/>
</dbReference>
<dbReference type="SMART" id="SM00065">
    <property type="entry name" value="GAF"/>
    <property type="match status" value="1"/>
</dbReference>
<feature type="domain" description="PAS" evidence="12">
    <location>
        <begin position="29"/>
        <end position="92"/>
    </location>
</feature>
<dbReference type="InterPro" id="IPR000014">
    <property type="entry name" value="PAS"/>
</dbReference>
<evidence type="ECO:0000259" key="10">
    <source>
        <dbReference type="PROSITE" id="PS50109"/>
    </source>
</evidence>
<keyword evidence="6" id="KW-0418">Kinase</keyword>
<evidence type="ECO:0000256" key="9">
    <source>
        <dbReference type="PROSITE-ProRule" id="PRU00169"/>
    </source>
</evidence>
<dbReference type="Pfam" id="PF13185">
    <property type="entry name" value="GAF_2"/>
    <property type="match status" value="1"/>
</dbReference>
<dbReference type="Pfam" id="PF00512">
    <property type="entry name" value="HisKA"/>
    <property type="match status" value="1"/>
</dbReference>
<dbReference type="FunFam" id="3.30.565.10:FF:000010">
    <property type="entry name" value="Sensor histidine kinase RcsC"/>
    <property type="match status" value="1"/>
</dbReference>
<gene>
    <name evidence="13" type="ORF">NIES2119_14040</name>
</gene>
<dbReference type="InterPro" id="IPR035965">
    <property type="entry name" value="PAS-like_dom_sf"/>
</dbReference>
<evidence type="ECO:0000259" key="11">
    <source>
        <dbReference type="PROSITE" id="PS50110"/>
    </source>
</evidence>
<name>A0A1U7IJP8_9CYAN</name>
<dbReference type="PANTHER" id="PTHR43547">
    <property type="entry name" value="TWO-COMPONENT HISTIDINE KINASE"/>
    <property type="match status" value="1"/>
</dbReference>
<dbReference type="InterPro" id="IPR001789">
    <property type="entry name" value="Sig_transdc_resp-reg_receiver"/>
</dbReference>
<dbReference type="InterPro" id="IPR003594">
    <property type="entry name" value="HATPase_dom"/>
</dbReference>
<protein>
    <recommendedName>
        <fullName evidence="8">Circadian input-output histidine kinase CikA</fullName>
        <ecNumber evidence="3">2.7.13.3</ecNumber>
    </recommendedName>
</protein>
<accession>A0A1U7IJP8</accession>
<evidence type="ECO:0000256" key="3">
    <source>
        <dbReference type="ARBA" id="ARBA00012438"/>
    </source>
</evidence>
<dbReference type="Pfam" id="PF00989">
    <property type="entry name" value="PAS"/>
    <property type="match status" value="1"/>
</dbReference>
<comment type="catalytic activity">
    <reaction evidence="1">
        <text>ATP + protein L-histidine = ADP + protein N-phospho-L-histidine.</text>
        <dbReference type="EC" id="2.7.13.3"/>
    </reaction>
</comment>
<dbReference type="EC" id="2.7.13.3" evidence="3"/>
<dbReference type="SUPFAM" id="SSF55785">
    <property type="entry name" value="PYP-like sensor domain (PAS domain)"/>
    <property type="match status" value="1"/>
</dbReference>